<dbReference type="InterPro" id="IPR027417">
    <property type="entry name" value="P-loop_NTPase"/>
</dbReference>
<dbReference type="OrthoDB" id="9781481at2"/>
<dbReference type="InterPro" id="IPR011704">
    <property type="entry name" value="ATPase_dyneun-rel_AAA"/>
</dbReference>
<accession>A0A0F6YJQ3</accession>
<dbReference type="STRING" id="927083.DB32_005477"/>
<dbReference type="SMART" id="SM00382">
    <property type="entry name" value="AAA"/>
    <property type="match status" value="1"/>
</dbReference>
<evidence type="ECO:0000313" key="3">
    <source>
        <dbReference type="EMBL" id="AKF08328.1"/>
    </source>
</evidence>
<feature type="region of interest" description="Disordered" evidence="1">
    <location>
        <begin position="1"/>
        <end position="28"/>
    </location>
</feature>
<dbReference type="Proteomes" id="UP000034883">
    <property type="component" value="Chromosome"/>
</dbReference>
<dbReference type="InterPro" id="IPR003593">
    <property type="entry name" value="AAA+_ATPase"/>
</dbReference>
<feature type="domain" description="AAA+ ATPase" evidence="2">
    <location>
        <begin position="63"/>
        <end position="226"/>
    </location>
</feature>
<proteinExistence type="predicted"/>
<dbReference type="InterPro" id="IPR052934">
    <property type="entry name" value="Methyl-DNA_Rec/Restrict_Enz"/>
</dbReference>
<dbReference type="Pfam" id="PF07728">
    <property type="entry name" value="AAA_5"/>
    <property type="match status" value="1"/>
</dbReference>
<name>A0A0F6YJQ3_9BACT</name>
<dbReference type="SUPFAM" id="SSF52540">
    <property type="entry name" value="P-loop containing nucleoside triphosphate hydrolases"/>
    <property type="match status" value="1"/>
</dbReference>
<evidence type="ECO:0000313" key="4">
    <source>
        <dbReference type="Proteomes" id="UP000034883"/>
    </source>
</evidence>
<dbReference type="Gene3D" id="3.40.50.300">
    <property type="entry name" value="P-loop containing nucleotide triphosphate hydrolases"/>
    <property type="match status" value="1"/>
</dbReference>
<dbReference type="GO" id="GO:0005524">
    <property type="term" value="F:ATP binding"/>
    <property type="evidence" value="ECO:0007669"/>
    <property type="project" value="InterPro"/>
</dbReference>
<dbReference type="AlphaFoldDB" id="A0A0F6YJQ3"/>
<dbReference type="GO" id="GO:0016887">
    <property type="term" value="F:ATP hydrolysis activity"/>
    <property type="evidence" value="ECO:0007669"/>
    <property type="project" value="InterPro"/>
</dbReference>
<sequence>MSGAHRDDEEDDEGELRAPAADWAGEDAITGRRLQPVHAIERVAEKTGRDPALLRRWVDAIERKGQAILHGPPGCGKSYLARELARHLVGGGDGFTRQLVLHASTTYEDFVQGYRPLTRADGTVQWPLMRGRFLQFAEKAYERRGRCVLVLDEMHRADVGRVLGELVHLLEYRGEPMPLAAGDSPFVLPSNVRIIGTMSSTDGARSGGDLVLRRRFAYLRVTPDLEVLRRFHARTGFEVEGLLSVLHRIEQLVRDPDRSLGVSFFLREHLADEIEDVWRFEVEPMLEALLADRPAEAARLRWDVVRWKILRD</sequence>
<organism evidence="3 4">
    <name type="scientific">Sandaracinus amylolyticus</name>
    <dbReference type="NCBI Taxonomy" id="927083"/>
    <lineage>
        <taxon>Bacteria</taxon>
        <taxon>Pseudomonadati</taxon>
        <taxon>Myxococcota</taxon>
        <taxon>Polyangia</taxon>
        <taxon>Polyangiales</taxon>
        <taxon>Sandaracinaceae</taxon>
        <taxon>Sandaracinus</taxon>
    </lineage>
</organism>
<gene>
    <name evidence="3" type="ORF">DB32_005477</name>
</gene>
<evidence type="ECO:0000259" key="2">
    <source>
        <dbReference type="SMART" id="SM00382"/>
    </source>
</evidence>
<reference evidence="3 4" key="1">
    <citation type="submission" date="2015-03" db="EMBL/GenBank/DDBJ databases">
        <title>Genome assembly of Sandaracinus amylolyticus DSM 53668.</title>
        <authorList>
            <person name="Sharma G."/>
            <person name="Subramanian S."/>
        </authorList>
    </citation>
    <scope>NUCLEOTIDE SEQUENCE [LARGE SCALE GENOMIC DNA]</scope>
    <source>
        <strain evidence="3 4">DSM 53668</strain>
    </source>
</reference>
<dbReference type="KEGG" id="samy:DB32_005477"/>
<evidence type="ECO:0000256" key="1">
    <source>
        <dbReference type="SAM" id="MobiDB-lite"/>
    </source>
</evidence>
<dbReference type="EMBL" id="CP011125">
    <property type="protein sequence ID" value="AKF08328.1"/>
    <property type="molecule type" value="Genomic_DNA"/>
</dbReference>
<dbReference type="PANTHER" id="PTHR37291">
    <property type="entry name" value="5-METHYLCYTOSINE-SPECIFIC RESTRICTION ENZYME B"/>
    <property type="match status" value="1"/>
</dbReference>
<dbReference type="RefSeq" id="WP_053235485.1">
    <property type="nucleotide sequence ID" value="NZ_CP011125.1"/>
</dbReference>
<dbReference type="CDD" id="cd00009">
    <property type="entry name" value="AAA"/>
    <property type="match status" value="1"/>
</dbReference>
<keyword evidence="4" id="KW-1185">Reference proteome</keyword>
<protein>
    <submittedName>
        <fullName evidence="3">ATPase associated with various cellular activity</fullName>
    </submittedName>
</protein>
<dbReference type="PANTHER" id="PTHR37291:SF1">
    <property type="entry name" value="TYPE IV METHYL-DIRECTED RESTRICTION ENZYME ECOKMCRB SUBUNIT"/>
    <property type="match status" value="1"/>
</dbReference>